<feature type="chain" id="PRO_5017252380" description="DUF3221 domain-containing protein" evidence="1">
    <location>
        <begin position="20"/>
        <end position="113"/>
    </location>
</feature>
<dbReference type="PROSITE" id="PS51257">
    <property type="entry name" value="PROKAR_LIPOPROTEIN"/>
    <property type="match status" value="1"/>
</dbReference>
<organism evidence="2 3">
    <name type="scientific">Parablautia intestinalis</name>
    <dbReference type="NCBI Taxonomy" id="2320100"/>
    <lineage>
        <taxon>Bacteria</taxon>
        <taxon>Bacillati</taxon>
        <taxon>Bacillota</taxon>
        <taxon>Clostridia</taxon>
        <taxon>Lachnospirales</taxon>
        <taxon>Lachnospiraceae</taxon>
        <taxon>Parablautia</taxon>
    </lineage>
</organism>
<protein>
    <recommendedName>
        <fullName evidence="4">DUF3221 domain-containing protein</fullName>
    </recommendedName>
</protein>
<name>A0A3A9A6E0_9FIRM</name>
<accession>A0A3A9A6E0</accession>
<evidence type="ECO:0008006" key="4">
    <source>
        <dbReference type="Google" id="ProtNLM"/>
    </source>
</evidence>
<dbReference type="EMBL" id="RAYQ01000050">
    <property type="protein sequence ID" value="RKI86987.1"/>
    <property type="molecule type" value="Genomic_DNA"/>
</dbReference>
<evidence type="ECO:0000313" key="2">
    <source>
        <dbReference type="EMBL" id="RKI86987.1"/>
    </source>
</evidence>
<gene>
    <name evidence="2" type="ORF">D7V94_21835</name>
</gene>
<sequence>MRKQMLVILVLSLILTVTACGTSSGGGESEVGGNEKATFQATILEIHDGYYLVAPVAGSTELNSADQITVPMKNMNPSPEPEVGDVLEIEYDGSIEESYPAQITNVHSISVVE</sequence>
<comment type="caution">
    <text evidence="2">The sequence shown here is derived from an EMBL/GenBank/DDBJ whole genome shotgun (WGS) entry which is preliminary data.</text>
</comment>
<dbReference type="Proteomes" id="UP000280696">
    <property type="component" value="Unassembled WGS sequence"/>
</dbReference>
<dbReference type="RefSeq" id="WP_120472376.1">
    <property type="nucleotide sequence ID" value="NZ_RAYQ01000050.1"/>
</dbReference>
<feature type="signal peptide" evidence="1">
    <location>
        <begin position="1"/>
        <end position="19"/>
    </location>
</feature>
<reference evidence="2 3" key="1">
    <citation type="submission" date="2018-09" db="EMBL/GenBank/DDBJ databases">
        <title>Murine metabolic-syndrome-specific gut microbial biobank.</title>
        <authorList>
            <person name="Liu C."/>
        </authorList>
    </citation>
    <scope>NUCLEOTIDE SEQUENCE [LARGE SCALE GENOMIC DNA]</scope>
    <source>
        <strain evidence="2 3">0.1xD8-82</strain>
    </source>
</reference>
<evidence type="ECO:0000256" key="1">
    <source>
        <dbReference type="SAM" id="SignalP"/>
    </source>
</evidence>
<keyword evidence="3" id="KW-1185">Reference proteome</keyword>
<dbReference type="OrthoDB" id="9814246at2"/>
<proteinExistence type="predicted"/>
<dbReference type="AlphaFoldDB" id="A0A3A9A6E0"/>
<evidence type="ECO:0000313" key="3">
    <source>
        <dbReference type="Proteomes" id="UP000280696"/>
    </source>
</evidence>
<keyword evidence="1" id="KW-0732">Signal</keyword>